<dbReference type="EMBL" id="JABFTP020000103">
    <property type="protein sequence ID" value="KAL3276707.1"/>
    <property type="molecule type" value="Genomic_DNA"/>
</dbReference>
<organism evidence="1 2">
    <name type="scientific">Cryptolaemus montrouzieri</name>
    <dbReference type="NCBI Taxonomy" id="559131"/>
    <lineage>
        <taxon>Eukaryota</taxon>
        <taxon>Metazoa</taxon>
        <taxon>Ecdysozoa</taxon>
        <taxon>Arthropoda</taxon>
        <taxon>Hexapoda</taxon>
        <taxon>Insecta</taxon>
        <taxon>Pterygota</taxon>
        <taxon>Neoptera</taxon>
        <taxon>Endopterygota</taxon>
        <taxon>Coleoptera</taxon>
        <taxon>Polyphaga</taxon>
        <taxon>Cucujiformia</taxon>
        <taxon>Coccinelloidea</taxon>
        <taxon>Coccinellidae</taxon>
        <taxon>Scymninae</taxon>
        <taxon>Scymnini</taxon>
        <taxon>Cryptolaemus</taxon>
    </lineage>
</organism>
<reference evidence="1 2" key="1">
    <citation type="journal article" date="2021" name="BMC Biol.">
        <title>Horizontally acquired antibacterial genes associated with adaptive radiation of ladybird beetles.</title>
        <authorList>
            <person name="Li H.S."/>
            <person name="Tang X.F."/>
            <person name="Huang Y.H."/>
            <person name="Xu Z.Y."/>
            <person name="Chen M.L."/>
            <person name="Du X.Y."/>
            <person name="Qiu B.Y."/>
            <person name="Chen P.T."/>
            <person name="Zhang W."/>
            <person name="Slipinski A."/>
            <person name="Escalona H.E."/>
            <person name="Waterhouse R.M."/>
            <person name="Zwick A."/>
            <person name="Pang H."/>
        </authorList>
    </citation>
    <scope>NUCLEOTIDE SEQUENCE [LARGE SCALE GENOMIC DNA]</scope>
    <source>
        <strain evidence="1">SYSU2018</strain>
    </source>
</reference>
<protein>
    <submittedName>
        <fullName evidence="1">Uncharacterized protein</fullName>
    </submittedName>
</protein>
<dbReference type="Proteomes" id="UP001516400">
    <property type="component" value="Unassembled WGS sequence"/>
</dbReference>
<evidence type="ECO:0000313" key="2">
    <source>
        <dbReference type="Proteomes" id="UP001516400"/>
    </source>
</evidence>
<evidence type="ECO:0000313" key="1">
    <source>
        <dbReference type="EMBL" id="KAL3276707.1"/>
    </source>
</evidence>
<proteinExistence type="predicted"/>
<feature type="non-terminal residue" evidence="1">
    <location>
        <position position="1"/>
    </location>
</feature>
<accession>A0ABD2NDJ3</accession>
<dbReference type="AlphaFoldDB" id="A0ABD2NDJ3"/>
<keyword evidence="2" id="KW-1185">Reference proteome</keyword>
<name>A0ABD2NDJ3_9CUCU</name>
<gene>
    <name evidence="1" type="ORF">HHI36_012077</name>
</gene>
<comment type="caution">
    <text evidence="1">The sequence shown here is derived from an EMBL/GenBank/DDBJ whole genome shotgun (WGS) entry which is preliminary data.</text>
</comment>
<sequence length="100" mass="11893">IRNFANVYRNDKRNHRGLLKWFSIHSADINKTVWCIVNKETGRLDARRRATKPEMDDSMCDYPKDNTLPLENYLSAIYRTLPVPHLVWQQVPFFFSPIIQ</sequence>